<organism evidence="1 2">
    <name type="scientific">Caerostris extrusa</name>
    <name type="common">Bark spider</name>
    <name type="synonym">Caerostris bankana</name>
    <dbReference type="NCBI Taxonomy" id="172846"/>
    <lineage>
        <taxon>Eukaryota</taxon>
        <taxon>Metazoa</taxon>
        <taxon>Ecdysozoa</taxon>
        <taxon>Arthropoda</taxon>
        <taxon>Chelicerata</taxon>
        <taxon>Arachnida</taxon>
        <taxon>Araneae</taxon>
        <taxon>Araneomorphae</taxon>
        <taxon>Entelegynae</taxon>
        <taxon>Araneoidea</taxon>
        <taxon>Araneidae</taxon>
        <taxon>Caerostris</taxon>
    </lineage>
</organism>
<evidence type="ECO:0000313" key="1">
    <source>
        <dbReference type="EMBL" id="GIZ03779.1"/>
    </source>
</evidence>
<dbReference type="Proteomes" id="UP001054945">
    <property type="component" value="Unassembled WGS sequence"/>
</dbReference>
<dbReference type="AlphaFoldDB" id="A0AAV4YBD2"/>
<comment type="caution">
    <text evidence="1">The sequence shown here is derived from an EMBL/GenBank/DDBJ whole genome shotgun (WGS) entry which is preliminary data.</text>
</comment>
<accession>A0AAV4YBD2</accession>
<dbReference type="EMBL" id="BPLR01001650">
    <property type="protein sequence ID" value="GIZ03779.1"/>
    <property type="molecule type" value="Genomic_DNA"/>
</dbReference>
<name>A0AAV4YBD2_CAEEX</name>
<gene>
    <name evidence="1" type="ORF">CEXT_374251</name>
</gene>
<sequence length="143" mass="16407">MRHPDMLEPATLEYHRSGMLTLQATYSNTTVSICLCYSTLTRIPPFRYAYATAYYRPLIRIPPSRYAYATARLLEYHRSGMLTLQPIYSNTTASICLCYSLLTRIPFRYAYVTQLAYSNTVPVCLHTYSNTTVPVCCTTIRLC</sequence>
<proteinExistence type="predicted"/>
<keyword evidence="2" id="KW-1185">Reference proteome</keyword>
<protein>
    <submittedName>
        <fullName evidence="1">Uncharacterized protein</fullName>
    </submittedName>
</protein>
<reference evidence="1 2" key="1">
    <citation type="submission" date="2021-06" db="EMBL/GenBank/DDBJ databases">
        <title>Caerostris extrusa draft genome.</title>
        <authorList>
            <person name="Kono N."/>
            <person name="Arakawa K."/>
        </authorList>
    </citation>
    <scope>NUCLEOTIDE SEQUENCE [LARGE SCALE GENOMIC DNA]</scope>
</reference>
<evidence type="ECO:0000313" key="2">
    <source>
        <dbReference type="Proteomes" id="UP001054945"/>
    </source>
</evidence>